<comment type="subcellular location">
    <subcellularLocation>
        <location evidence="2">Cytoplasm</location>
    </subcellularLocation>
    <subcellularLocation>
        <location evidence="1">Nucleus</location>
    </subcellularLocation>
</comment>
<dbReference type="AlphaFoldDB" id="A0A8D0FT50"/>
<dbReference type="Pfam" id="PF00642">
    <property type="entry name" value="zf-CCCH"/>
    <property type="match status" value="2"/>
</dbReference>
<feature type="zinc finger region" description="C3H1-type" evidence="13">
    <location>
        <begin position="160"/>
        <end position="188"/>
    </location>
</feature>
<keyword evidence="9" id="KW-0694">RNA-binding</keyword>
<evidence type="ECO:0000256" key="2">
    <source>
        <dbReference type="ARBA" id="ARBA00004496"/>
    </source>
</evidence>
<dbReference type="GO" id="GO:0003723">
    <property type="term" value="F:RNA binding"/>
    <property type="evidence" value="ECO:0007669"/>
    <property type="project" value="UniProtKB-KW"/>
</dbReference>
<proteinExistence type="inferred from homology"/>
<dbReference type="GO" id="GO:0005654">
    <property type="term" value="C:nucleoplasm"/>
    <property type="evidence" value="ECO:0007669"/>
    <property type="project" value="TreeGrafter"/>
</dbReference>
<dbReference type="InterPro" id="IPR000571">
    <property type="entry name" value="Znf_CCCH"/>
</dbReference>
<dbReference type="Ensembl" id="ENSSOCT00000022335.1">
    <property type="protein sequence ID" value="ENSSOCP00000021792.1"/>
    <property type="gene ID" value="ENSSOCG00000016237.1"/>
</dbReference>
<dbReference type="Gene3D" id="3.30.1370.210">
    <property type="match status" value="2"/>
</dbReference>
<dbReference type="Pfam" id="PF22628">
    <property type="entry name" value="zf-CCCH_10"/>
    <property type="match status" value="1"/>
</dbReference>
<dbReference type="PANTHER" id="PTHR12675">
    <property type="entry name" value="MUSCLEBLIND-LIKE PROTEIN"/>
    <property type="match status" value="1"/>
</dbReference>
<dbReference type="SMART" id="SM00356">
    <property type="entry name" value="ZnF_C3H1"/>
    <property type="match status" value="3"/>
</dbReference>
<keyword evidence="7 13" id="KW-0863">Zinc-finger</keyword>
<dbReference type="GO" id="GO:0005737">
    <property type="term" value="C:cytoplasm"/>
    <property type="evidence" value="ECO:0007669"/>
    <property type="project" value="UniProtKB-SubCell"/>
</dbReference>
<evidence type="ECO:0000256" key="14">
    <source>
        <dbReference type="SAM" id="Phobius"/>
    </source>
</evidence>
<keyword evidence="3" id="KW-0963">Cytoplasm</keyword>
<keyword evidence="4" id="KW-0507">mRNA processing</keyword>
<reference evidence="16" key="1">
    <citation type="submission" date="2025-08" db="UniProtKB">
        <authorList>
            <consortium name="Ensembl"/>
        </authorList>
    </citation>
    <scope>IDENTIFICATION</scope>
</reference>
<accession>A0A8D0FT50</accession>
<evidence type="ECO:0000256" key="7">
    <source>
        <dbReference type="ARBA" id="ARBA00022771"/>
    </source>
</evidence>
<evidence type="ECO:0000313" key="16">
    <source>
        <dbReference type="Ensembl" id="ENSSOCP00000021792.1"/>
    </source>
</evidence>
<keyword evidence="8 13" id="KW-0862">Zinc</keyword>
<dbReference type="InterPro" id="IPR054429">
    <property type="entry name" value="Znf-CCCH_Muscleblind-like"/>
</dbReference>
<name>A0A8D0FT50_STROC</name>
<dbReference type="Proteomes" id="UP000694551">
    <property type="component" value="Unplaced"/>
</dbReference>
<feature type="zinc finger region" description="C3H1-type" evidence="13">
    <location>
        <begin position="196"/>
        <end position="222"/>
    </location>
</feature>
<evidence type="ECO:0000256" key="5">
    <source>
        <dbReference type="ARBA" id="ARBA00022723"/>
    </source>
</evidence>
<dbReference type="PROSITE" id="PS50103">
    <property type="entry name" value="ZF_C3H1"/>
    <property type="match status" value="3"/>
</dbReference>
<dbReference type="PANTHER" id="PTHR12675:SF4">
    <property type="entry name" value="MUSCLEBLIND-LIKE PROTEIN 2"/>
    <property type="match status" value="1"/>
</dbReference>
<evidence type="ECO:0000256" key="11">
    <source>
        <dbReference type="ARBA" id="ARBA00023242"/>
    </source>
</evidence>
<evidence type="ECO:0000259" key="15">
    <source>
        <dbReference type="PROSITE" id="PS50103"/>
    </source>
</evidence>
<keyword evidence="14" id="KW-0472">Membrane</keyword>
<keyword evidence="5 13" id="KW-0479">Metal-binding</keyword>
<sequence length="356" mass="39054">MALNVAPVRDTKWLTLEVCRQFQRGTCSRSDEECKFAHPPKSCQVENGRVIACFDSLKKRVCRVFCQLARKNTQKTTSKLLIKGLFFFILICVFLLQPTFPVGPTIGTNTAISFAPYLTPVTPGVGLVPTEILPTPPVIVPGSPPVSVPGSTATQKLLRTDKLEVCREFQRGNCARGETDCRFAHPADSTMIDTNDNTVTVCMDYIKGRCMREKCKYFHPPAHLQAKIKAAQHQANQAAVAAQAAAAAATVMTQSTAKAMKRPLEATVDLAFPPGVLHPLPKRQALEKSNGASAVFNPSVLHYQQALANAQLQQHAAFIPTGMLYPPRRGAPAVTFQSIPLWKHWRTTLLPTLQLQ</sequence>
<keyword evidence="17" id="KW-1185">Reference proteome</keyword>
<comment type="similarity">
    <text evidence="12">Belongs to the muscleblind family.</text>
</comment>
<feature type="domain" description="C3H1-type" evidence="15">
    <location>
        <begin position="13"/>
        <end position="41"/>
    </location>
</feature>
<evidence type="ECO:0000256" key="3">
    <source>
        <dbReference type="ARBA" id="ARBA00022490"/>
    </source>
</evidence>
<dbReference type="GO" id="GO:0008270">
    <property type="term" value="F:zinc ion binding"/>
    <property type="evidence" value="ECO:0007669"/>
    <property type="project" value="UniProtKB-KW"/>
</dbReference>
<protein>
    <submittedName>
        <fullName evidence="16">Muscleblind like splicing regulator 2</fullName>
    </submittedName>
</protein>
<evidence type="ECO:0000256" key="4">
    <source>
        <dbReference type="ARBA" id="ARBA00022664"/>
    </source>
</evidence>
<evidence type="ECO:0000256" key="12">
    <source>
        <dbReference type="ARBA" id="ARBA00038226"/>
    </source>
</evidence>
<feature type="domain" description="C3H1-type" evidence="15">
    <location>
        <begin position="196"/>
        <end position="222"/>
    </location>
</feature>
<keyword evidence="11" id="KW-0539">Nucleus</keyword>
<evidence type="ECO:0000256" key="10">
    <source>
        <dbReference type="ARBA" id="ARBA00023187"/>
    </source>
</evidence>
<evidence type="ECO:0000256" key="13">
    <source>
        <dbReference type="PROSITE-ProRule" id="PRU00723"/>
    </source>
</evidence>
<evidence type="ECO:0000256" key="9">
    <source>
        <dbReference type="ARBA" id="ARBA00022884"/>
    </source>
</evidence>
<reference evidence="16" key="2">
    <citation type="submission" date="2025-09" db="UniProtKB">
        <authorList>
            <consortium name="Ensembl"/>
        </authorList>
    </citation>
    <scope>IDENTIFICATION</scope>
</reference>
<evidence type="ECO:0000256" key="8">
    <source>
        <dbReference type="ARBA" id="ARBA00022833"/>
    </source>
</evidence>
<keyword evidence="14" id="KW-0812">Transmembrane</keyword>
<dbReference type="GO" id="GO:0006397">
    <property type="term" value="P:mRNA processing"/>
    <property type="evidence" value="ECO:0007669"/>
    <property type="project" value="UniProtKB-KW"/>
</dbReference>
<keyword evidence="14" id="KW-1133">Transmembrane helix</keyword>
<feature type="domain" description="C3H1-type" evidence="15">
    <location>
        <begin position="160"/>
        <end position="188"/>
    </location>
</feature>
<feature type="transmembrane region" description="Helical" evidence="14">
    <location>
        <begin position="80"/>
        <end position="100"/>
    </location>
</feature>
<evidence type="ECO:0000256" key="1">
    <source>
        <dbReference type="ARBA" id="ARBA00004123"/>
    </source>
</evidence>
<dbReference type="FunFam" id="3.30.1370.210:FF:000014">
    <property type="entry name" value="Muscleblind-like protein 1"/>
    <property type="match status" value="1"/>
</dbReference>
<keyword evidence="10" id="KW-0508">mRNA splicing</keyword>
<dbReference type="GO" id="GO:0008380">
    <property type="term" value="P:RNA splicing"/>
    <property type="evidence" value="ECO:0007669"/>
    <property type="project" value="UniProtKB-KW"/>
</dbReference>
<keyword evidence="6" id="KW-0677">Repeat</keyword>
<dbReference type="GO" id="GO:0043484">
    <property type="term" value="P:regulation of RNA splicing"/>
    <property type="evidence" value="ECO:0007669"/>
    <property type="project" value="TreeGrafter"/>
</dbReference>
<organism evidence="16 17">
    <name type="scientific">Strix occidentalis caurina</name>
    <name type="common">northern spotted owl</name>
    <dbReference type="NCBI Taxonomy" id="311401"/>
    <lineage>
        <taxon>Eukaryota</taxon>
        <taxon>Metazoa</taxon>
        <taxon>Chordata</taxon>
        <taxon>Craniata</taxon>
        <taxon>Vertebrata</taxon>
        <taxon>Euteleostomi</taxon>
        <taxon>Archelosauria</taxon>
        <taxon>Archosauria</taxon>
        <taxon>Dinosauria</taxon>
        <taxon>Saurischia</taxon>
        <taxon>Theropoda</taxon>
        <taxon>Coelurosauria</taxon>
        <taxon>Aves</taxon>
        <taxon>Neognathae</taxon>
        <taxon>Neoaves</taxon>
        <taxon>Telluraves</taxon>
        <taxon>Strigiformes</taxon>
        <taxon>Strigidae</taxon>
        <taxon>Strix</taxon>
    </lineage>
</organism>
<evidence type="ECO:0000313" key="17">
    <source>
        <dbReference type="Proteomes" id="UP000694551"/>
    </source>
</evidence>
<feature type="zinc finger region" description="C3H1-type" evidence="13">
    <location>
        <begin position="13"/>
        <end position="41"/>
    </location>
</feature>
<dbReference type="FunFam" id="3.30.1370.210:FF:000002">
    <property type="entry name" value="Muscleblind-like 1 isoform 2"/>
    <property type="match status" value="1"/>
</dbReference>
<evidence type="ECO:0000256" key="6">
    <source>
        <dbReference type="ARBA" id="ARBA00022737"/>
    </source>
</evidence>